<keyword evidence="4" id="KW-0812">Transmembrane</keyword>
<feature type="domain" description="Histidine kinase/HSP90-like ATPase" evidence="5">
    <location>
        <begin position="316"/>
        <end position="409"/>
    </location>
</feature>
<dbReference type="AlphaFoldDB" id="A0A4P6JXA7"/>
<evidence type="ECO:0000313" key="7">
    <source>
        <dbReference type="Proteomes" id="UP000290365"/>
    </source>
</evidence>
<evidence type="ECO:0000256" key="1">
    <source>
        <dbReference type="ARBA" id="ARBA00022679"/>
    </source>
</evidence>
<keyword evidence="4" id="KW-0472">Membrane</keyword>
<dbReference type="Pfam" id="PF02518">
    <property type="entry name" value="HATPase_c"/>
    <property type="match status" value="1"/>
</dbReference>
<dbReference type="Proteomes" id="UP000290365">
    <property type="component" value="Chromosome"/>
</dbReference>
<dbReference type="OrthoDB" id="163206at2"/>
<dbReference type="InterPro" id="IPR050482">
    <property type="entry name" value="Sensor_HK_TwoCompSys"/>
</dbReference>
<dbReference type="Pfam" id="PF07730">
    <property type="entry name" value="HisKA_3"/>
    <property type="match status" value="1"/>
</dbReference>
<feature type="transmembrane region" description="Helical" evidence="4">
    <location>
        <begin position="17"/>
        <end position="35"/>
    </location>
</feature>
<protein>
    <submittedName>
        <fullName evidence="6">Sensor histidine kinase</fullName>
    </submittedName>
</protein>
<proteinExistence type="predicted"/>
<evidence type="ECO:0000259" key="5">
    <source>
        <dbReference type="SMART" id="SM00387"/>
    </source>
</evidence>
<evidence type="ECO:0000256" key="2">
    <source>
        <dbReference type="ARBA" id="ARBA00022777"/>
    </source>
</evidence>
<keyword evidence="2 6" id="KW-0418">Kinase</keyword>
<dbReference type="GO" id="GO:0046983">
    <property type="term" value="F:protein dimerization activity"/>
    <property type="evidence" value="ECO:0007669"/>
    <property type="project" value="InterPro"/>
</dbReference>
<evidence type="ECO:0000256" key="4">
    <source>
        <dbReference type="SAM" id="Phobius"/>
    </source>
</evidence>
<dbReference type="EMBL" id="CP035758">
    <property type="protein sequence ID" value="QBD80379.1"/>
    <property type="molecule type" value="Genomic_DNA"/>
</dbReference>
<dbReference type="GO" id="GO:0016020">
    <property type="term" value="C:membrane"/>
    <property type="evidence" value="ECO:0007669"/>
    <property type="project" value="InterPro"/>
</dbReference>
<gene>
    <name evidence="6" type="ORF">EPA93_32170</name>
</gene>
<dbReference type="KEGG" id="kbs:EPA93_32170"/>
<dbReference type="Gene3D" id="1.20.5.1930">
    <property type="match status" value="1"/>
</dbReference>
<feature type="transmembrane region" description="Helical" evidence="4">
    <location>
        <begin position="80"/>
        <end position="105"/>
    </location>
</feature>
<reference evidence="6 7" key="1">
    <citation type="submission" date="2019-01" db="EMBL/GenBank/DDBJ databases">
        <title>Ktedonosporobacter rubrisoli SCAWS-G2.</title>
        <authorList>
            <person name="Huang Y."/>
            <person name="Yan B."/>
        </authorList>
    </citation>
    <scope>NUCLEOTIDE SEQUENCE [LARGE SCALE GENOMIC DNA]</scope>
    <source>
        <strain evidence="6 7">SCAWS-G2</strain>
    </source>
</reference>
<evidence type="ECO:0000256" key="3">
    <source>
        <dbReference type="ARBA" id="ARBA00023012"/>
    </source>
</evidence>
<dbReference type="CDD" id="cd16917">
    <property type="entry name" value="HATPase_UhpB-NarQ-NarX-like"/>
    <property type="match status" value="1"/>
</dbReference>
<dbReference type="InterPro" id="IPR003594">
    <property type="entry name" value="HATPase_dom"/>
</dbReference>
<dbReference type="Gene3D" id="3.30.565.10">
    <property type="entry name" value="Histidine kinase-like ATPase, C-terminal domain"/>
    <property type="match status" value="1"/>
</dbReference>
<dbReference type="SMART" id="SM00387">
    <property type="entry name" value="HATPase_c"/>
    <property type="match status" value="1"/>
</dbReference>
<dbReference type="PANTHER" id="PTHR24421">
    <property type="entry name" value="NITRATE/NITRITE SENSOR PROTEIN NARX-RELATED"/>
    <property type="match status" value="1"/>
</dbReference>
<keyword evidence="3" id="KW-0902">Two-component regulatory system</keyword>
<dbReference type="RefSeq" id="WP_129891443.1">
    <property type="nucleotide sequence ID" value="NZ_CP035758.1"/>
</dbReference>
<keyword evidence="1" id="KW-0808">Transferase</keyword>
<dbReference type="PANTHER" id="PTHR24421:SF55">
    <property type="entry name" value="SENSOR HISTIDINE KINASE YDFH"/>
    <property type="match status" value="1"/>
</dbReference>
<organism evidence="6 7">
    <name type="scientific">Ktedonosporobacter rubrisoli</name>
    <dbReference type="NCBI Taxonomy" id="2509675"/>
    <lineage>
        <taxon>Bacteria</taxon>
        <taxon>Bacillati</taxon>
        <taxon>Chloroflexota</taxon>
        <taxon>Ktedonobacteria</taxon>
        <taxon>Ktedonobacterales</taxon>
        <taxon>Ktedonosporobacteraceae</taxon>
        <taxon>Ktedonosporobacter</taxon>
    </lineage>
</organism>
<dbReference type="GO" id="GO:0000155">
    <property type="term" value="F:phosphorelay sensor kinase activity"/>
    <property type="evidence" value="ECO:0007669"/>
    <property type="project" value="InterPro"/>
</dbReference>
<dbReference type="InterPro" id="IPR011712">
    <property type="entry name" value="Sig_transdc_His_kin_sub3_dim/P"/>
</dbReference>
<accession>A0A4P6JXA7</accession>
<keyword evidence="7" id="KW-1185">Reference proteome</keyword>
<dbReference type="InterPro" id="IPR036890">
    <property type="entry name" value="HATPase_C_sf"/>
</dbReference>
<feature type="transmembrane region" description="Helical" evidence="4">
    <location>
        <begin position="117"/>
        <end position="139"/>
    </location>
</feature>
<feature type="transmembrane region" description="Helical" evidence="4">
    <location>
        <begin position="145"/>
        <end position="166"/>
    </location>
</feature>
<keyword evidence="4" id="KW-1133">Transmembrane helix</keyword>
<name>A0A4P6JXA7_KTERU</name>
<evidence type="ECO:0000313" key="6">
    <source>
        <dbReference type="EMBL" id="QBD80379.1"/>
    </source>
</evidence>
<feature type="transmembrane region" description="Helical" evidence="4">
    <location>
        <begin position="47"/>
        <end position="68"/>
    </location>
</feature>
<dbReference type="SUPFAM" id="SSF55874">
    <property type="entry name" value="ATPase domain of HSP90 chaperone/DNA topoisomerase II/histidine kinase"/>
    <property type="match status" value="1"/>
</dbReference>
<sequence>MEAKIAGTIKNLGNRGALHWFPLIWVDLIYLWYSLESPIMSDPPRLVLFTLLMVLHGDLYLLGLRQALARKHAPFLVGQGLLLLLISFVAADWLVTFGLYLAFVVKAVELLEHVRPGLGAAISYLILALLIIVVGSLHLAGGDRYTLGTFLVLCLLCLGGYVLLFLRQAQSQQRGQHLLAELKSAHADLAAAHAQLAAYAVDVEERSITGERQRLARELHDTLTQSMVGLVLQLEAIDAKLAAGQPERAHAIVKQALARARATFAEARHVIHALRSELNESVDFCEALEEEIARFSAATGIICQAELALCHTIAAWQGEHVLHMVKEGLTNIARHAHARHAWISLRRHTASMYVEVRDDGVGFDPLRIVAGHYGLLGLRERAQLIGGQLEVHSVAGEGSRLRLIFPTATGEEPATAMLSACSR</sequence>